<dbReference type="OrthoDB" id="432447at2759"/>
<dbReference type="AlphaFoldDB" id="X6NUT7"/>
<sequence>MLQKEGVTAYFGCISTDKYGEILEKCASQDGVLGHFMKVKDVATGTCAVCIVEKERCDVCMYCILKKSLVANLSAANKFDPSHLKDSTSQEILSNARIVYSAGFFLTVSPESALICAEHCLAKDKAYAMNFSAEFIVEFFKDRVLALIPYATHIFTNKDEVKKFVRDSPRVGRKDFFFFLVQTKNKFSLIVTQGSSSVLIARDGKSKEYPVEKIPAEKIVDTNGAGDAFVGGFLFGLAEGKSEEECVNAGCYAAQVIIQTSGTRLSGKPKFVFKTK</sequence>
<name>X6NUT7_RETFI</name>
<comment type="pathway">
    <text evidence="2 11">Purine metabolism; AMP biosynthesis via salvage pathway; AMP from adenosine: step 1/1.</text>
</comment>
<evidence type="ECO:0000256" key="11">
    <source>
        <dbReference type="RuleBase" id="RU368116"/>
    </source>
</evidence>
<evidence type="ECO:0000256" key="3">
    <source>
        <dbReference type="ARBA" id="ARBA00010688"/>
    </source>
</evidence>
<dbReference type="PROSITE" id="PS00584">
    <property type="entry name" value="PFKB_KINASES_2"/>
    <property type="match status" value="1"/>
</dbReference>
<evidence type="ECO:0000256" key="7">
    <source>
        <dbReference type="ARBA" id="ARBA00022741"/>
    </source>
</evidence>
<dbReference type="EC" id="2.7.1.20" evidence="4 11"/>
<keyword evidence="14" id="KW-1185">Reference proteome</keyword>
<evidence type="ECO:0000313" key="13">
    <source>
        <dbReference type="EMBL" id="ETO29559.1"/>
    </source>
</evidence>
<dbReference type="GO" id="GO:0004001">
    <property type="term" value="F:adenosine kinase activity"/>
    <property type="evidence" value="ECO:0007669"/>
    <property type="project" value="UniProtKB-UniRule"/>
</dbReference>
<keyword evidence="8 11" id="KW-0418">Kinase</keyword>
<evidence type="ECO:0000256" key="6">
    <source>
        <dbReference type="ARBA" id="ARBA00022726"/>
    </source>
</evidence>
<dbReference type="GO" id="GO:0005524">
    <property type="term" value="F:ATP binding"/>
    <property type="evidence" value="ECO:0007669"/>
    <property type="project" value="UniProtKB-UniRule"/>
</dbReference>
<dbReference type="Gene3D" id="3.40.1190.20">
    <property type="match status" value="1"/>
</dbReference>
<dbReference type="PANTHER" id="PTHR45769">
    <property type="entry name" value="ADENOSINE KINASE"/>
    <property type="match status" value="1"/>
</dbReference>
<dbReference type="InterPro" id="IPR011611">
    <property type="entry name" value="PfkB_dom"/>
</dbReference>
<protein>
    <recommendedName>
        <fullName evidence="4 11">Adenosine kinase</fullName>
        <shortName evidence="11">AK</shortName>
        <ecNumber evidence="4 11">2.7.1.20</ecNumber>
    </recommendedName>
    <alternativeName>
        <fullName evidence="11">Adenosine 5'-phosphotransferase</fullName>
    </alternativeName>
</protein>
<comment type="caution">
    <text evidence="13">The sequence shown here is derived from an EMBL/GenBank/DDBJ whole genome shotgun (WGS) entry which is preliminary data.</text>
</comment>
<dbReference type="PRINTS" id="PR00989">
    <property type="entry name" value="ADENOKINASE"/>
</dbReference>
<dbReference type="GO" id="GO:0006166">
    <property type="term" value="P:purine ribonucleoside salvage"/>
    <property type="evidence" value="ECO:0007669"/>
    <property type="project" value="UniProtKB-KW"/>
</dbReference>
<comment type="similarity">
    <text evidence="3 11">Belongs to the carbohydrate kinase PfkB family.</text>
</comment>
<dbReference type="EMBL" id="ASPP01005987">
    <property type="protein sequence ID" value="ETO29559.1"/>
    <property type="molecule type" value="Genomic_DNA"/>
</dbReference>
<evidence type="ECO:0000259" key="12">
    <source>
        <dbReference type="Pfam" id="PF00294"/>
    </source>
</evidence>
<dbReference type="PANTHER" id="PTHR45769:SF3">
    <property type="entry name" value="ADENOSINE KINASE"/>
    <property type="match status" value="1"/>
</dbReference>
<evidence type="ECO:0000256" key="8">
    <source>
        <dbReference type="ARBA" id="ARBA00022777"/>
    </source>
</evidence>
<dbReference type="InterPro" id="IPR001805">
    <property type="entry name" value="Adenokinase"/>
</dbReference>
<comment type="function">
    <text evidence="11">ATP dependent phosphorylation of adenosine and other related nucleoside analogs to monophosphate derivatives.</text>
</comment>
<dbReference type="InterPro" id="IPR029056">
    <property type="entry name" value="Ribokinase-like"/>
</dbReference>
<evidence type="ECO:0000256" key="5">
    <source>
        <dbReference type="ARBA" id="ARBA00022679"/>
    </source>
</evidence>
<dbReference type="OMA" id="TTEFPVQ"/>
<reference evidence="13 14" key="1">
    <citation type="journal article" date="2013" name="Curr. Biol.">
        <title>The Genome of the Foraminiferan Reticulomyxa filosa.</title>
        <authorList>
            <person name="Glockner G."/>
            <person name="Hulsmann N."/>
            <person name="Schleicher M."/>
            <person name="Noegel A.A."/>
            <person name="Eichinger L."/>
            <person name="Gallinger C."/>
            <person name="Pawlowski J."/>
            <person name="Sierra R."/>
            <person name="Euteneuer U."/>
            <person name="Pillet L."/>
            <person name="Moustafa A."/>
            <person name="Platzer M."/>
            <person name="Groth M."/>
            <person name="Szafranski K."/>
            <person name="Schliwa M."/>
        </authorList>
    </citation>
    <scope>NUCLEOTIDE SEQUENCE [LARGE SCALE GENOMIC DNA]</scope>
</reference>
<evidence type="ECO:0000256" key="1">
    <source>
        <dbReference type="ARBA" id="ARBA00001946"/>
    </source>
</evidence>
<keyword evidence="6 11" id="KW-0660">Purine salvage</keyword>
<comment type="cofactor">
    <cofactor evidence="1 11">
        <name>Mg(2+)</name>
        <dbReference type="ChEBI" id="CHEBI:18420"/>
    </cofactor>
</comment>
<dbReference type="GO" id="GO:0005829">
    <property type="term" value="C:cytosol"/>
    <property type="evidence" value="ECO:0007669"/>
    <property type="project" value="TreeGrafter"/>
</dbReference>
<comment type="catalytic activity">
    <reaction evidence="11">
        <text>adenosine + ATP = AMP + ADP + H(+)</text>
        <dbReference type="Rhea" id="RHEA:20824"/>
        <dbReference type="ChEBI" id="CHEBI:15378"/>
        <dbReference type="ChEBI" id="CHEBI:16335"/>
        <dbReference type="ChEBI" id="CHEBI:30616"/>
        <dbReference type="ChEBI" id="CHEBI:456215"/>
        <dbReference type="ChEBI" id="CHEBI:456216"/>
        <dbReference type="EC" id="2.7.1.20"/>
    </reaction>
</comment>
<proteinExistence type="inferred from homology"/>
<keyword evidence="5 11" id="KW-0808">Transferase</keyword>
<gene>
    <name evidence="13" type="ORF">RFI_07560</name>
</gene>
<feature type="domain" description="Carbohydrate kinase PfkB" evidence="12">
    <location>
        <begin position="8"/>
        <end position="266"/>
    </location>
</feature>
<dbReference type="Proteomes" id="UP000023152">
    <property type="component" value="Unassembled WGS sequence"/>
</dbReference>
<dbReference type="Pfam" id="PF00294">
    <property type="entry name" value="PfkB"/>
    <property type="match status" value="1"/>
</dbReference>
<evidence type="ECO:0000256" key="4">
    <source>
        <dbReference type="ARBA" id="ARBA00012119"/>
    </source>
</evidence>
<evidence type="ECO:0000313" key="14">
    <source>
        <dbReference type="Proteomes" id="UP000023152"/>
    </source>
</evidence>
<dbReference type="UniPathway" id="UPA00588">
    <property type="reaction ID" value="UER00659"/>
</dbReference>
<accession>X6NUT7</accession>
<dbReference type="GO" id="GO:0005634">
    <property type="term" value="C:nucleus"/>
    <property type="evidence" value="ECO:0007669"/>
    <property type="project" value="TreeGrafter"/>
</dbReference>
<dbReference type="SUPFAM" id="SSF53613">
    <property type="entry name" value="Ribokinase-like"/>
    <property type="match status" value="1"/>
</dbReference>
<feature type="active site" description="Proton acceptor" evidence="10">
    <location>
        <position position="227"/>
    </location>
</feature>
<dbReference type="CDD" id="cd01168">
    <property type="entry name" value="adenosine_kinase"/>
    <property type="match status" value="1"/>
</dbReference>
<keyword evidence="7 11" id="KW-0547">Nucleotide-binding</keyword>
<dbReference type="GO" id="GO:0006144">
    <property type="term" value="P:purine nucleobase metabolic process"/>
    <property type="evidence" value="ECO:0007669"/>
    <property type="project" value="TreeGrafter"/>
</dbReference>
<dbReference type="InterPro" id="IPR002173">
    <property type="entry name" value="Carboh/pur_kinase_PfkB_CS"/>
</dbReference>
<evidence type="ECO:0000256" key="2">
    <source>
        <dbReference type="ARBA" id="ARBA00004801"/>
    </source>
</evidence>
<keyword evidence="9 11" id="KW-0067">ATP-binding</keyword>
<evidence type="ECO:0000256" key="9">
    <source>
        <dbReference type="ARBA" id="ARBA00022840"/>
    </source>
</evidence>
<organism evidence="13 14">
    <name type="scientific">Reticulomyxa filosa</name>
    <dbReference type="NCBI Taxonomy" id="46433"/>
    <lineage>
        <taxon>Eukaryota</taxon>
        <taxon>Sar</taxon>
        <taxon>Rhizaria</taxon>
        <taxon>Retaria</taxon>
        <taxon>Foraminifera</taxon>
        <taxon>Monothalamids</taxon>
        <taxon>Reticulomyxidae</taxon>
        <taxon>Reticulomyxa</taxon>
    </lineage>
</organism>
<dbReference type="GO" id="GO:0044209">
    <property type="term" value="P:AMP salvage"/>
    <property type="evidence" value="ECO:0007669"/>
    <property type="project" value="UniProtKB-UniRule"/>
</dbReference>
<evidence type="ECO:0000256" key="10">
    <source>
        <dbReference type="PIRSR" id="PIRSR601805-1"/>
    </source>
</evidence>
<keyword evidence="11" id="KW-0460">Magnesium</keyword>